<evidence type="ECO:0000256" key="1">
    <source>
        <dbReference type="SAM" id="SignalP"/>
    </source>
</evidence>
<dbReference type="RefSeq" id="WP_025054514.1">
    <property type="nucleotide sequence ID" value="NZ_JACIFU010000001.1"/>
</dbReference>
<sequence length="262" mass="27948">MSIRICLFAALIALTACQGQAQDRCVILLHGLARTETSFALMEVALENEGYRIVRPGYPSTEAPIEELTRQTLPAAVAQCGTPKVDFVTHSMGGILVRQWVAENDATRVGRVVMLGPPNQGSEVVDELNDVAAFDWINGPAGAQMGTGPNSLPRSLPPVTFELGVLAGSQSLNPYFSTLLPGPDDGKVSVASTRVEGMTDHLVLPVTHTFMMNNPRVIAETMAFLRNGKFDRSTNWIEGVLDTIGCPDGGCIPGIEGTDGEP</sequence>
<dbReference type="SUPFAM" id="SSF53474">
    <property type="entry name" value="alpha/beta-Hydrolases"/>
    <property type="match status" value="1"/>
</dbReference>
<dbReference type="AlphaFoldDB" id="A0A7W6Q546"/>
<dbReference type="OrthoDB" id="556502at2"/>
<dbReference type="InterPro" id="IPR029058">
    <property type="entry name" value="AB_hydrolase_fold"/>
</dbReference>
<accession>A0A7W6Q546</accession>
<feature type="signal peptide" evidence="1">
    <location>
        <begin position="1"/>
        <end position="21"/>
    </location>
</feature>
<evidence type="ECO:0000313" key="4">
    <source>
        <dbReference type="Proteomes" id="UP000565745"/>
    </source>
</evidence>
<dbReference type="Proteomes" id="UP000565745">
    <property type="component" value="Unassembled WGS sequence"/>
</dbReference>
<feature type="domain" description="AB hydrolase-1" evidence="2">
    <location>
        <begin position="26"/>
        <end position="158"/>
    </location>
</feature>
<comment type="caution">
    <text evidence="3">The sequence shown here is derived from an EMBL/GenBank/DDBJ whole genome shotgun (WGS) entry which is preliminary data.</text>
</comment>
<organism evidence="3 4">
    <name type="scientific">Sulfitobacter noctilucicola</name>
    <dbReference type="NCBI Taxonomy" id="1342301"/>
    <lineage>
        <taxon>Bacteria</taxon>
        <taxon>Pseudomonadati</taxon>
        <taxon>Pseudomonadota</taxon>
        <taxon>Alphaproteobacteria</taxon>
        <taxon>Rhodobacterales</taxon>
        <taxon>Roseobacteraceae</taxon>
        <taxon>Sulfitobacter</taxon>
    </lineage>
</organism>
<dbReference type="InterPro" id="IPR000073">
    <property type="entry name" value="AB_hydrolase_1"/>
</dbReference>
<evidence type="ECO:0000313" key="3">
    <source>
        <dbReference type="EMBL" id="MBB4173452.1"/>
    </source>
</evidence>
<keyword evidence="4" id="KW-1185">Reference proteome</keyword>
<dbReference type="Gene3D" id="3.40.50.1820">
    <property type="entry name" value="alpha/beta hydrolase"/>
    <property type="match status" value="1"/>
</dbReference>
<dbReference type="PROSITE" id="PS51257">
    <property type="entry name" value="PROKAR_LIPOPROTEIN"/>
    <property type="match status" value="1"/>
</dbReference>
<dbReference type="EMBL" id="JACIFU010000001">
    <property type="protein sequence ID" value="MBB4173452.1"/>
    <property type="molecule type" value="Genomic_DNA"/>
</dbReference>
<protein>
    <submittedName>
        <fullName evidence="3">Pimeloyl-ACP methyl ester carboxylesterase</fullName>
    </submittedName>
</protein>
<dbReference type="PANTHER" id="PTHR37946">
    <property type="entry name" value="SLL1969 PROTEIN"/>
    <property type="match status" value="1"/>
</dbReference>
<name>A0A7W6Q546_9RHOB</name>
<keyword evidence="1" id="KW-0732">Signal</keyword>
<reference evidence="3 4" key="1">
    <citation type="submission" date="2020-08" db="EMBL/GenBank/DDBJ databases">
        <title>Genomic Encyclopedia of Type Strains, Phase IV (KMG-IV): sequencing the most valuable type-strain genomes for metagenomic binning, comparative biology and taxonomic classification.</title>
        <authorList>
            <person name="Goeker M."/>
        </authorList>
    </citation>
    <scope>NUCLEOTIDE SEQUENCE [LARGE SCALE GENOMIC DNA]</scope>
    <source>
        <strain evidence="3 4">DSM 101015</strain>
    </source>
</reference>
<feature type="chain" id="PRO_5031416356" evidence="1">
    <location>
        <begin position="22"/>
        <end position="262"/>
    </location>
</feature>
<dbReference type="PANTHER" id="PTHR37946:SF1">
    <property type="entry name" value="SLL1969 PROTEIN"/>
    <property type="match status" value="1"/>
</dbReference>
<gene>
    <name evidence="3" type="ORF">GGR93_001213</name>
</gene>
<dbReference type="Pfam" id="PF12697">
    <property type="entry name" value="Abhydrolase_6"/>
    <property type="match status" value="1"/>
</dbReference>
<evidence type="ECO:0000259" key="2">
    <source>
        <dbReference type="Pfam" id="PF12697"/>
    </source>
</evidence>
<proteinExistence type="predicted"/>